<dbReference type="RefSeq" id="WP_218592352.1">
    <property type="nucleotide sequence ID" value="NZ_JADQDF010000002.1"/>
</dbReference>
<protein>
    <submittedName>
        <fullName evidence="1">Uncharacterized protein</fullName>
    </submittedName>
</protein>
<reference evidence="1 2" key="1">
    <citation type="submission" date="2020-11" db="EMBL/GenBank/DDBJ databases">
        <title>Pseudonocardia abyssalis sp. nov. and Pseudonocardia oceani sp. nov., description and phylogenomic analysis of two novel actinomycetes isolated from the deep Southern Ocean.</title>
        <authorList>
            <person name="Parra J."/>
        </authorList>
    </citation>
    <scope>NUCLEOTIDE SEQUENCE [LARGE SCALE GENOMIC DNA]</scope>
    <source>
        <strain evidence="2">KRD185</strain>
    </source>
</reference>
<name>A0ABS6UJV8_9PSEU</name>
<dbReference type="EMBL" id="JADQDF010000002">
    <property type="protein sequence ID" value="MBW0132510.1"/>
    <property type="molecule type" value="Genomic_DNA"/>
</dbReference>
<comment type="caution">
    <text evidence="1">The sequence shown here is derived from an EMBL/GenBank/DDBJ whole genome shotgun (WGS) entry which is preliminary data.</text>
</comment>
<proteinExistence type="predicted"/>
<accession>A0ABS6UJV8</accession>
<sequence length="385" mass="40331">MSLTGQLRDGGLAAWCTATLTGTTAVATQVADRAATAAAAVAPPVRPRRVDSPEHWAAIGGALGQRLAFATGHAPPFYALLGAHRAGLADWATIQHAAARFPTHAGLDPARAARANQLRPLPGGAWLDLDHAPTADLAGRSTHGARPALLLDLVDRLVAFLAAHAPPGGLADTRGAEAVVARVCMVLTDCESAYRGGHLPPAAAARWADPATTAADLLAAVPDHQVAELIDLIARAHTAGLLTRLAPDPTTPVGIAGPVLVEHWADGDLLIPTDPTTDAARESGWVLLDVKTVMSVRDPDRVARWLWQLLGYAWLDHDDAHRIRGVGLYLARHGALITWPLDRFAAALLDGADVPGAHAEFRELAGRAWAAESGRPTAGHTPARR</sequence>
<keyword evidence="2" id="KW-1185">Reference proteome</keyword>
<gene>
    <name evidence="1" type="ORF">I4I82_33225</name>
</gene>
<organism evidence="1 2">
    <name type="scientific">Pseudonocardia oceani</name>
    <dbReference type="NCBI Taxonomy" id="2792013"/>
    <lineage>
        <taxon>Bacteria</taxon>
        <taxon>Bacillati</taxon>
        <taxon>Actinomycetota</taxon>
        <taxon>Actinomycetes</taxon>
        <taxon>Pseudonocardiales</taxon>
        <taxon>Pseudonocardiaceae</taxon>
        <taxon>Pseudonocardia</taxon>
    </lineage>
</organism>
<evidence type="ECO:0000313" key="1">
    <source>
        <dbReference type="EMBL" id="MBW0132510.1"/>
    </source>
</evidence>
<dbReference type="Proteomes" id="UP000694300">
    <property type="component" value="Unassembled WGS sequence"/>
</dbReference>
<evidence type="ECO:0000313" key="2">
    <source>
        <dbReference type="Proteomes" id="UP000694300"/>
    </source>
</evidence>